<dbReference type="EMBL" id="RWGY01000031">
    <property type="protein sequence ID" value="TVU13697.1"/>
    <property type="molecule type" value="Genomic_DNA"/>
</dbReference>
<dbReference type="Proteomes" id="UP000324897">
    <property type="component" value="Unassembled WGS sequence"/>
</dbReference>
<dbReference type="InterPro" id="IPR023210">
    <property type="entry name" value="NADP_OxRdtase_dom"/>
</dbReference>
<dbReference type="GO" id="GO:0005737">
    <property type="term" value="C:cytoplasm"/>
    <property type="evidence" value="ECO:0007669"/>
    <property type="project" value="TreeGrafter"/>
</dbReference>
<dbReference type="GO" id="GO:0016491">
    <property type="term" value="F:oxidoreductase activity"/>
    <property type="evidence" value="ECO:0007669"/>
    <property type="project" value="UniProtKB-KW"/>
</dbReference>
<evidence type="ECO:0000259" key="3">
    <source>
        <dbReference type="Pfam" id="PF00248"/>
    </source>
</evidence>
<dbReference type="OrthoDB" id="37537at2759"/>
<dbReference type="PANTHER" id="PTHR43625:SF29">
    <property type="entry name" value="NADP-DEPENDENT OXIDOREDUCTASE DOMAIN-CONTAINING PROTEIN"/>
    <property type="match status" value="1"/>
</dbReference>
<gene>
    <name evidence="4" type="ORF">EJB05_37117</name>
</gene>
<dbReference type="PANTHER" id="PTHR43625">
    <property type="entry name" value="AFLATOXIN B1 ALDEHYDE REDUCTASE"/>
    <property type="match status" value="1"/>
</dbReference>
<sequence length="169" mass="18769">MQNCRFRVKNAISPPNDGKNVISPKYIGLSEASASTIRKAHTVHPITAVELEWSLNASFSQSVPTLFSELLIPFRELGIGIVAYSPLGRGVLSSGPKLVETLSDQDYRKELPRFQPENIEKNAQIFDQVNAMAARKGCTPSQLALAWCRGYRSSIDLYRGERTKNAMVK</sequence>
<proteinExistence type="predicted"/>
<protein>
    <recommendedName>
        <fullName evidence="3">NADP-dependent oxidoreductase domain-containing protein</fullName>
    </recommendedName>
</protein>
<dbReference type="Gene3D" id="3.20.20.100">
    <property type="entry name" value="NADP-dependent oxidoreductase domain"/>
    <property type="match status" value="1"/>
</dbReference>
<feature type="domain" description="NADP-dependent oxidoreductase" evidence="3">
    <location>
        <begin position="25"/>
        <end position="148"/>
    </location>
</feature>
<keyword evidence="2" id="KW-0560">Oxidoreductase</keyword>
<dbReference type="InterPro" id="IPR050791">
    <property type="entry name" value="Aldo-Keto_reductase"/>
</dbReference>
<organism evidence="4 5">
    <name type="scientific">Eragrostis curvula</name>
    <name type="common">weeping love grass</name>
    <dbReference type="NCBI Taxonomy" id="38414"/>
    <lineage>
        <taxon>Eukaryota</taxon>
        <taxon>Viridiplantae</taxon>
        <taxon>Streptophyta</taxon>
        <taxon>Embryophyta</taxon>
        <taxon>Tracheophyta</taxon>
        <taxon>Spermatophyta</taxon>
        <taxon>Magnoliopsida</taxon>
        <taxon>Liliopsida</taxon>
        <taxon>Poales</taxon>
        <taxon>Poaceae</taxon>
        <taxon>PACMAD clade</taxon>
        <taxon>Chloridoideae</taxon>
        <taxon>Eragrostideae</taxon>
        <taxon>Eragrostidinae</taxon>
        <taxon>Eragrostis</taxon>
    </lineage>
</organism>
<evidence type="ECO:0000313" key="5">
    <source>
        <dbReference type="Proteomes" id="UP000324897"/>
    </source>
</evidence>
<dbReference type="AlphaFoldDB" id="A0A5J9TR54"/>
<dbReference type="SUPFAM" id="SSF51430">
    <property type="entry name" value="NAD(P)-linked oxidoreductase"/>
    <property type="match status" value="1"/>
</dbReference>
<keyword evidence="1" id="KW-0521">NADP</keyword>
<accession>A0A5J9TR54</accession>
<dbReference type="Gramene" id="TVU13697">
    <property type="protein sequence ID" value="TVU13697"/>
    <property type="gene ID" value="EJB05_37117"/>
</dbReference>
<evidence type="ECO:0000313" key="4">
    <source>
        <dbReference type="EMBL" id="TVU13697.1"/>
    </source>
</evidence>
<reference evidence="4 5" key="1">
    <citation type="journal article" date="2019" name="Sci. Rep.">
        <title>A high-quality genome of Eragrostis curvula grass provides insights into Poaceae evolution and supports new strategies to enhance forage quality.</title>
        <authorList>
            <person name="Carballo J."/>
            <person name="Santos B.A.C.M."/>
            <person name="Zappacosta D."/>
            <person name="Garbus I."/>
            <person name="Selva J.P."/>
            <person name="Gallo C.A."/>
            <person name="Diaz A."/>
            <person name="Albertini E."/>
            <person name="Caccamo M."/>
            <person name="Echenique V."/>
        </authorList>
    </citation>
    <scope>NUCLEOTIDE SEQUENCE [LARGE SCALE GENOMIC DNA]</scope>
    <source>
        <strain evidence="5">cv. Victoria</strain>
        <tissue evidence="4">Leaf</tissue>
    </source>
</reference>
<keyword evidence="5" id="KW-1185">Reference proteome</keyword>
<feature type="non-terminal residue" evidence="4">
    <location>
        <position position="1"/>
    </location>
</feature>
<comment type="caution">
    <text evidence="4">The sequence shown here is derived from an EMBL/GenBank/DDBJ whole genome shotgun (WGS) entry which is preliminary data.</text>
</comment>
<evidence type="ECO:0000256" key="2">
    <source>
        <dbReference type="ARBA" id="ARBA00023002"/>
    </source>
</evidence>
<evidence type="ECO:0000256" key="1">
    <source>
        <dbReference type="ARBA" id="ARBA00022857"/>
    </source>
</evidence>
<dbReference type="InterPro" id="IPR036812">
    <property type="entry name" value="NAD(P)_OxRdtase_dom_sf"/>
</dbReference>
<name>A0A5J9TR54_9POAL</name>
<dbReference type="Pfam" id="PF00248">
    <property type="entry name" value="Aldo_ket_red"/>
    <property type="match status" value="1"/>
</dbReference>